<feature type="compositionally biased region" description="Basic and acidic residues" evidence="1">
    <location>
        <begin position="1"/>
        <end position="10"/>
    </location>
</feature>
<gene>
    <name evidence="2" type="ORF">F3Y22_tig00002847pilonHSYRG00162</name>
</gene>
<protein>
    <submittedName>
        <fullName evidence="2">MADS-box protein CMB1</fullName>
    </submittedName>
</protein>
<sequence length="78" mass="8885">MVSRVEDATRRRQQQQNQKGNHSKEWHHHQQQSSPMNQMIQCNKGKTSKFKRSTSNLEEDGASSAILLLACIACTPSF</sequence>
<evidence type="ECO:0000313" key="2">
    <source>
        <dbReference type="EMBL" id="KAE8730912.1"/>
    </source>
</evidence>
<dbReference type="AlphaFoldDB" id="A0A6A3CTV7"/>
<organism evidence="2 3">
    <name type="scientific">Hibiscus syriacus</name>
    <name type="common">Rose of Sharon</name>
    <dbReference type="NCBI Taxonomy" id="106335"/>
    <lineage>
        <taxon>Eukaryota</taxon>
        <taxon>Viridiplantae</taxon>
        <taxon>Streptophyta</taxon>
        <taxon>Embryophyta</taxon>
        <taxon>Tracheophyta</taxon>
        <taxon>Spermatophyta</taxon>
        <taxon>Magnoliopsida</taxon>
        <taxon>eudicotyledons</taxon>
        <taxon>Gunneridae</taxon>
        <taxon>Pentapetalae</taxon>
        <taxon>rosids</taxon>
        <taxon>malvids</taxon>
        <taxon>Malvales</taxon>
        <taxon>Malvaceae</taxon>
        <taxon>Malvoideae</taxon>
        <taxon>Hibiscus</taxon>
    </lineage>
</organism>
<reference evidence="2" key="1">
    <citation type="submission" date="2019-09" db="EMBL/GenBank/DDBJ databases">
        <title>Draft genome information of white flower Hibiscus syriacus.</title>
        <authorList>
            <person name="Kim Y.-M."/>
        </authorList>
    </citation>
    <scope>NUCLEOTIDE SEQUENCE [LARGE SCALE GENOMIC DNA]</scope>
    <source>
        <strain evidence="2">YM2019G1</strain>
    </source>
</reference>
<evidence type="ECO:0000256" key="1">
    <source>
        <dbReference type="SAM" id="MobiDB-lite"/>
    </source>
</evidence>
<feature type="region of interest" description="Disordered" evidence="1">
    <location>
        <begin position="1"/>
        <end position="38"/>
    </location>
</feature>
<dbReference type="PANTHER" id="PTHR38398">
    <property type="entry name" value="EXPRESSED PROTEIN"/>
    <property type="match status" value="1"/>
</dbReference>
<comment type="caution">
    <text evidence="2">The sequence shown here is derived from an EMBL/GenBank/DDBJ whole genome shotgun (WGS) entry which is preliminary data.</text>
</comment>
<accession>A0A6A3CTV7</accession>
<dbReference type="Proteomes" id="UP000436088">
    <property type="component" value="Unassembled WGS sequence"/>
</dbReference>
<keyword evidence="3" id="KW-1185">Reference proteome</keyword>
<evidence type="ECO:0000313" key="3">
    <source>
        <dbReference type="Proteomes" id="UP000436088"/>
    </source>
</evidence>
<dbReference type="EMBL" id="VEPZ02000198">
    <property type="protein sequence ID" value="KAE8730912.1"/>
    <property type="molecule type" value="Genomic_DNA"/>
</dbReference>
<dbReference type="PANTHER" id="PTHR38398:SF1">
    <property type="entry name" value="EXPRESSED PROTEIN"/>
    <property type="match status" value="1"/>
</dbReference>
<name>A0A6A3CTV7_HIBSY</name>
<proteinExistence type="predicted"/>